<dbReference type="Proteomes" id="UP001152622">
    <property type="component" value="Chromosome 7"/>
</dbReference>
<name>A0A9Q1F995_SYNKA</name>
<dbReference type="EMBL" id="JAINUF010000007">
    <property type="protein sequence ID" value="KAJ8353622.1"/>
    <property type="molecule type" value="Genomic_DNA"/>
</dbReference>
<feature type="region of interest" description="Disordered" evidence="2">
    <location>
        <begin position="805"/>
        <end position="898"/>
    </location>
</feature>
<dbReference type="OrthoDB" id="2238957at2759"/>
<feature type="compositionally biased region" description="Basic and acidic residues" evidence="2">
    <location>
        <begin position="384"/>
        <end position="398"/>
    </location>
</feature>
<evidence type="ECO:0000256" key="1">
    <source>
        <dbReference type="SAM" id="Coils"/>
    </source>
</evidence>
<reference evidence="4" key="1">
    <citation type="journal article" date="2023" name="Science">
        <title>Genome structures resolve the early diversification of teleost fishes.</title>
        <authorList>
            <person name="Parey E."/>
            <person name="Louis A."/>
            <person name="Montfort J."/>
            <person name="Bouchez O."/>
            <person name="Roques C."/>
            <person name="Iampietro C."/>
            <person name="Lluch J."/>
            <person name="Castinel A."/>
            <person name="Donnadieu C."/>
            <person name="Desvignes T."/>
            <person name="Floi Bucao C."/>
            <person name="Jouanno E."/>
            <person name="Wen M."/>
            <person name="Mejri S."/>
            <person name="Dirks R."/>
            <person name="Jansen H."/>
            <person name="Henkel C."/>
            <person name="Chen W.J."/>
            <person name="Zahm M."/>
            <person name="Cabau C."/>
            <person name="Klopp C."/>
            <person name="Thompson A.W."/>
            <person name="Robinson-Rechavi M."/>
            <person name="Braasch I."/>
            <person name="Lecointre G."/>
            <person name="Bobe J."/>
            <person name="Postlethwait J.H."/>
            <person name="Berthelot C."/>
            <person name="Roest Crollius H."/>
            <person name="Guiguen Y."/>
        </authorList>
    </citation>
    <scope>NUCLEOTIDE SEQUENCE</scope>
    <source>
        <strain evidence="4">WJC10195</strain>
    </source>
</reference>
<dbReference type="PANTHER" id="PTHR11852">
    <property type="entry name" value="PLATELET-ACTIVATING FACTOR ACETYLHYDROLASE"/>
    <property type="match status" value="1"/>
</dbReference>
<feature type="region of interest" description="Disordered" evidence="2">
    <location>
        <begin position="980"/>
        <end position="1073"/>
    </location>
</feature>
<feature type="region of interest" description="Disordered" evidence="2">
    <location>
        <begin position="286"/>
        <end position="341"/>
    </location>
</feature>
<feature type="compositionally biased region" description="Basic and acidic residues" evidence="2">
    <location>
        <begin position="618"/>
        <end position="632"/>
    </location>
</feature>
<feature type="region of interest" description="Disordered" evidence="2">
    <location>
        <begin position="1124"/>
        <end position="1158"/>
    </location>
</feature>
<feature type="compositionally biased region" description="Low complexity" evidence="2">
    <location>
        <begin position="1183"/>
        <end position="1197"/>
    </location>
</feature>
<feature type="compositionally biased region" description="Basic and acidic residues" evidence="2">
    <location>
        <begin position="980"/>
        <end position="992"/>
    </location>
</feature>
<gene>
    <name evidence="4" type="ORF">SKAU_G00211890</name>
</gene>
<feature type="region of interest" description="Disordered" evidence="2">
    <location>
        <begin position="373"/>
        <end position="399"/>
    </location>
</feature>
<sequence length="1705" mass="188605">MCMVYYTDVNVYRFVYVVTMMPGENHSKSAGISSDVTKGVCQNCTVLHQNLKEYVGALLILERKIIDTDHLLTEYQEKCDDILFLSLYSSKKRKKKRCSACGFHMLQKSQRETSKLHQQLDELLLKMVPLEKQNEEYVAMQSELEEKNNSLKNYQRTSEELDKLKEDSTKLLASKKNLENQLKTFEDSSIKKDCEVTQLKKDKKTLEEDLHKTQKDLEELEIKNLKDLRNVPTQTDFPEEPKIDTAKVKQLFEELWMCIDPQSSQAINQLHFSGLHCVSSDYRSDPLEPCSESLQGTEGLPESTNAGKTRKRRRVSGESLYGNTLIEKKTSPGASLNGNHGEDIKEILDRFKPLPPLLSPVCFTSPEETLFGDLSESSDDEKFDDDRQGVELSTRETTDMSVLSQAENDDILEFSAPCDTLTQMSENSSDKDMNISHSEIQICELEKKFEHADETIMCTSDEALVDGLSGSSPGSFVKQTVFSGVSTDRSEHTGSVKNKVSDGEDMVIEETPQKEKEIHAVVSCEKVLPILQNKHADNHQVSCATPHSESILGPQLFPLGVNSDTFGCNKDVEVHSETPKCFDNLIQGSLSNSFTQLQESNEIEYQNPPSTLNDTTNDDTKSEPTLSKDRSELNPADGPEESICFSEDNCHINANLLDLVDSTMVSKSPHCPSDGINQPGDLCPDLHSEICTGPDVNLTPLSELVTTSELPSGAVNPTDVLKPLEIIQNGALSEGSNHITEQVFTATECGKPNEMDVNTHEMQDLTQTSQMPDLNLLTSPSKTSSVKIDNLMSWIPSCSDIKPLGLEADSTPADIPADENKIKGNGSNDPEKYKESSDEQESFGLQRKVKTVYQRAGNQVSTESENDLIKPEQDSVVTDEESGKNPGTFCESQENPSLDSSLVELDLSTNGTQLEVNSDGIPVEETFTGMLQCENKVLDGFEEPLKDKSKECESNINQSQNIIDQVCSFSPNFSSELKEKPCSLQADDRTDDSTASTITMAADKPEDVKNCSLGNSRDIPTDANTFSNPAIPSRKRLHSGNGQERIHDLKDELKLTNPPMLATADTSTPAKSPESIRKVRSELGPPLPPLLNPLTVTPPRFGTHESKTPCKLYIPSLTNEGTQLQEATMAPPESPDSDDSNVKSLSLSLSSSGDTKRRRVISSPLQFCATTPKHAVPVPGRLPPSASNSSSSSPSAPQENSVTILDTMYPQLSARARTLNILRRTVNLNRCAPDTGTTAPDSVGQISRFKAVNSSTVFTKTGQSNECEIRFNQSIENHSPSKVGSPALIGQFGKKTGVNVLLPKSAKDLKQDSDSPIPAVPHGSLANHKEVNRGESAGIREDGQVGNATTSAQNLILDALKKIETSCFDLLPIIKSHVSIKIISKAPVLRDEEKEVIHEFCVVNKHLADNLLSAIQAKIKSEKNTLCGIYIQALCRVYTGICRQREDWERAHLFAYSILKEDFADSAKLILFMVTTWYNVLSQTGVLCKAMHAVLRLRAHQEVLYYLTRYLDWEKNPPCDSEKIIKSTLMALRMGVNMKFLEHDRHGEDLNQAAWTYIFTLDLLCSQQQWKWTHDNIICKELWPIMNSWVTHSRSKQTPIADISVAAALRLIGRLGQMGIKEKSFASVKNVAKVINKFVRHGKGEGVPWSVQLAAVYTSYDLSPSDPKEALDALAAWRGETSQAVPPAVTSCITQIGSVCRYIKS</sequence>
<organism evidence="4 5">
    <name type="scientific">Synaphobranchus kaupii</name>
    <name type="common">Kaup's arrowtooth eel</name>
    <dbReference type="NCBI Taxonomy" id="118154"/>
    <lineage>
        <taxon>Eukaryota</taxon>
        <taxon>Metazoa</taxon>
        <taxon>Chordata</taxon>
        <taxon>Craniata</taxon>
        <taxon>Vertebrata</taxon>
        <taxon>Euteleostomi</taxon>
        <taxon>Actinopterygii</taxon>
        <taxon>Neopterygii</taxon>
        <taxon>Teleostei</taxon>
        <taxon>Anguilliformes</taxon>
        <taxon>Synaphobranchidae</taxon>
        <taxon>Synaphobranchus</taxon>
    </lineage>
</organism>
<feature type="domain" description="Little elongation complex subunit 1 C-terminal" evidence="3">
    <location>
        <begin position="1507"/>
        <end position="1696"/>
    </location>
</feature>
<evidence type="ECO:0000256" key="2">
    <source>
        <dbReference type="SAM" id="MobiDB-lite"/>
    </source>
</evidence>
<feature type="coiled-coil region" evidence="1">
    <location>
        <begin position="106"/>
        <end position="223"/>
    </location>
</feature>
<feature type="region of interest" description="Disordered" evidence="2">
    <location>
        <begin position="1172"/>
        <end position="1200"/>
    </location>
</feature>
<dbReference type="InterPro" id="IPR057881">
    <property type="entry name" value="ICE1_C"/>
</dbReference>
<feature type="compositionally biased region" description="Polar residues" evidence="2">
    <location>
        <begin position="604"/>
        <end position="615"/>
    </location>
</feature>
<feature type="compositionally biased region" description="Low complexity" evidence="2">
    <location>
        <begin position="1142"/>
        <end position="1152"/>
    </location>
</feature>
<proteinExistence type="predicted"/>
<keyword evidence="5" id="KW-1185">Reference proteome</keyword>
<feature type="region of interest" description="Disordered" evidence="2">
    <location>
        <begin position="1309"/>
        <end position="1331"/>
    </location>
</feature>
<keyword evidence="1" id="KW-0175">Coiled coil</keyword>
<evidence type="ECO:0000259" key="3">
    <source>
        <dbReference type="Pfam" id="PF25817"/>
    </source>
</evidence>
<protein>
    <recommendedName>
        <fullName evidence="3">Little elongation complex subunit 1 C-terminal domain-containing protein</fullName>
    </recommendedName>
</protein>
<feature type="region of interest" description="Disordered" evidence="2">
    <location>
        <begin position="604"/>
        <end position="640"/>
    </location>
</feature>
<comment type="caution">
    <text evidence="4">The sequence shown here is derived from an EMBL/GenBank/DDBJ whole genome shotgun (WGS) entry which is preliminary data.</text>
</comment>
<feature type="compositionally biased region" description="Polar residues" evidence="2">
    <location>
        <begin position="292"/>
        <end position="307"/>
    </location>
</feature>
<accession>A0A9Q1F995</accession>
<dbReference type="Pfam" id="PF25817">
    <property type="entry name" value="ICE1_C"/>
    <property type="match status" value="1"/>
</dbReference>
<evidence type="ECO:0000313" key="4">
    <source>
        <dbReference type="EMBL" id="KAJ8353622.1"/>
    </source>
</evidence>
<evidence type="ECO:0000313" key="5">
    <source>
        <dbReference type="Proteomes" id="UP001152622"/>
    </source>
</evidence>
<dbReference type="PANTHER" id="PTHR11852:SF4">
    <property type="entry name" value="LITTLE ELONGATION COMPLEX SUBUNIT 1"/>
    <property type="match status" value="1"/>
</dbReference>
<feature type="compositionally biased region" description="Basic and acidic residues" evidence="2">
    <location>
        <begin position="1044"/>
        <end position="1054"/>
    </location>
</feature>